<dbReference type="CDD" id="cd05907">
    <property type="entry name" value="VL_LC_FACS_like"/>
    <property type="match status" value="1"/>
</dbReference>
<evidence type="ECO:0000256" key="2">
    <source>
        <dbReference type="ARBA" id="ARBA00022840"/>
    </source>
</evidence>
<dbReference type="GO" id="GO:0016020">
    <property type="term" value="C:membrane"/>
    <property type="evidence" value="ECO:0007669"/>
    <property type="project" value="TreeGrafter"/>
</dbReference>
<dbReference type="Pfam" id="PF00501">
    <property type="entry name" value="AMP-binding"/>
    <property type="match status" value="1"/>
</dbReference>
<dbReference type="GO" id="GO:0005524">
    <property type="term" value="F:ATP binding"/>
    <property type="evidence" value="ECO:0007669"/>
    <property type="project" value="UniProtKB-KW"/>
</dbReference>
<dbReference type="EMBL" id="CP064786">
    <property type="protein sequence ID" value="QSG03685.1"/>
    <property type="molecule type" value="Genomic_DNA"/>
</dbReference>
<evidence type="ECO:0000259" key="3">
    <source>
        <dbReference type="Pfam" id="PF00501"/>
    </source>
</evidence>
<dbReference type="PANTHER" id="PTHR43272">
    <property type="entry name" value="LONG-CHAIN-FATTY-ACID--COA LIGASE"/>
    <property type="match status" value="1"/>
</dbReference>
<evidence type="ECO:0000256" key="1">
    <source>
        <dbReference type="ARBA" id="ARBA00022741"/>
    </source>
</evidence>
<reference evidence="4" key="1">
    <citation type="submission" date="2020-11" db="EMBL/GenBank/DDBJ databases">
        <title>Carbohydrate-dependent, anaerobic sulfur respiration: A novel catabolism in halophilic archaea.</title>
        <authorList>
            <person name="Sorokin D.Y."/>
            <person name="Messina E."/>
            <person name="Smedile F."/>
            <person name="La Cono V."/>
            <person name="Hallsworth J.E."/>
            <person name="Yakimov M.M."/>
        </authorList>
    </citation>
    <scope>NUCLEOTIDE SEQUENCE</scope>
    <source>
        <strain evidence="4">AArc-S</strain>
    </source>
</reference>
<proteinExistence type="predicted"/>
<protein>
    <submittedName>
        <fullName evidence="4">Long-chain acyl-CoA synthetase (AMP-forming)</fullName>
        <ecNumber evidence="4">6.2.1.3</ecNumber>
    </submittedName>
</protein>
<dbReference type="PROSITE" id="PS00455">
    <property type="entry name" value="AMP_BINDING"/>
    <property type="match status" value="1"/>
</dbReference>
<dbReference type="Pfam" id="PF23562">
    <property type="entry name" value="AMP-binding_C_3"/>
    <property type="match status" value="1"/>
</dbReference>
<name>A0A897MZ85_9EURY</name>
<feature type="domain" description="AMP-dependent synthetase/ligase" evidence="3">
    <location>
        <begin position="32"/>
        <end position="482"/>
    </location>
</feature>
<dbReference type="InterPro" id="IPR042099">
    <property type="entry name" value="ANL_N_sf"/>
</dbReference>
<sequence>MMVNSHTDMNWRDAEAEFDDHVTELTTLPRLFEAAAERHTDRPAQQYKGGVYDRSLTETVLPEAPDDEFRAIPYAELRDIVHHLAAGFRDLGVVDGTRVGLFADTRMEWAQTDFAVLAAGGVVTTVYTGSSPHQAQYLLDDPGAAGVVVENEELLDRVLSVEDELDLEFIVVIDEFNQRDDAYDREDIYTLAEVHDRGADLYDPEEYEGWLDERDVEDLASLIYTSGTTGKPKGVQLTHANFRSNVNQVYRRYGPRPDKGDTPVIDEHTRTVSFLPLAHVFERMAGHFLMFGVGACVAYAESSDTIQADFEQVGPTTATSVPRVYEKMYDAIREQAQESDIKARIFAWATDVGQTYHETDDPGFVLETKRTVADRLVFSTVKEALGGNIEFFISGGGSLSAELCALYHGMGLPIMEGYGLTETSPVVAVNPPEEPKVGTIGPPVVDVDVRIDESLAGDEFADLPGEVGELLVRGPNVTEGYWEKPDATAGAFTELESEAASADGGDTETDRWFRTGDIVHLRPDDYIEFKERAKQIMVLSTGKNVAPAPIEDAFASSEVVEQCMVVGDSRKFVGALIAPNVDGIRSWAEEEGIDLPASHSALIEDDRVRERIQEEVDTVNENFESYETIKKFRLVSEEFTEDNDLMTPTMKKKRRNIIDRFEAQIEDMYED</sequence>
<dbReference type="SUPFAM" id="SSF56801">
    <property type="entry name" value="Acetyl-CoA synthetase-like"/>
    <property type="match status" value="1"/>
</dbReference>
<accession>A0A897MZ85</accession>
<dbReference type="KEGG" id="hara:AArcS_2489"/>
<dbReference type="Proteomes" id="UP000663586">
    <property type="component" value="Chromosome"/>
</dbReference>
<dbReference type="PANTHER" id="PTHR43272:SF33">
    <property type="entry name" value="AMP-BINDING DOMAIN-CONTAINING PROTEIN-RELATED"/>
    <property type="match status" value="1"/>
</dbReference>
<dbReference type="Gene3D" id="3.40.50.12780">
    <property type="entry name" value="N-terminal domain of ligase-like"/>
    <property type="match status" value="1"/>
</dbReference>
<keyword evidence="4" id="KW-0436">Ligase</keyword>
<keyword evidence="5" id="KW-1185">Reference proteome</keyword>
<dbReference type="InterPro" id="IPR020845">
    <property type="entry name" value="AMP-binding_CS"/>
</dbReference>
<keyword evidence="1" id="KW-0547">Nucleotide-binding</keyword>
<evidence type="ECO:0000313" key="5">
    <source>
        <dbReference type="Proteomes" id="UP000663586"/>
    </source>
</evidence>
<evidence type="ECO:0000313" key="4">
    <source>
        <dbReference type="EMBL" id="QSG03685.1"/>
    </source>
</evidence>
<dbReference type="GO" id="GO:0004467">
    <property type="term" value="F:long-chain fatty acid-CoA ligase activity"/>
    <property type="evidence" value="ECO:0007669"/>
    <property type="project" value="UniProtKB-EC"/>
</dbReference>
<dbReference type="InterPro" id="IPR000873">
    <property type="entry name" value="AMP-dep_synth/lig_dom"/>
</dbReference>
<dbReference type="EC" id="6.2.1.3" evidence="4"/>
<gene>
    <name evidence="4" type="primary">faa1</name>
    <name evidence="4" type="ORF">AArcS_2489</name>
</gene>
<keyword evidence="2" id="KW-0067">ATP-binding</keyword>
<organism evidence="4 5">
    <name type="scientific">Natranaeroarchaeum sulfidigenes</name>
    <dbReference type="NCBI Taxonomy" id="2784880"/>
    <lineage>
        <taxon>Archaea</taxon>
        <taxon>Methanobacteriati</taxon>
        <taxon>Methanobacteriota</taxon>
        <taxon>Stenosarchaea group</taxon>
        <taxon>Halobacteria</taxon>
        <taxon>Halobacteriales</taxon>
        <taxon>Natronoarchaeaceae</taxon>
        <taxon>Natranaeroarchaeum</taxon>
    </lineage>
</organism>
<dbReference type="AlphaFoldDB" id="A0A897MZ85"/>